<dbReference type="InterPro" id="IPR001387">
    <property type="entry name" value="Cro/C1-type_HTH"/>
</dbReference>
<dbReference type="NCBIfam" id="NF041493">
    <property type="entry name" value="MobT"/>
    <property type="match status" value="1"/>
</dbReference>
<dbReference type="Pfam" id="PF02486">
    <property type="entry name" value="Rep_trans"/>
    <property type="match status" value="1"/>
</dbReference>
<dbReference type="GO" id="GO:0003677">
    <property type="term" value="F:DNA binding"/>
    <property type="evidence" value="ECO:0007669"/>
    <property type="project" value="InterPro"/>
</dbReference>
<evidence type="ECO:0000259" key="1">
    <source>
        <dbReference type="PROSITE" id="PS50943"/>
    </source>
</evidence>
<sequence>MTSDNSFGHELKMKRETYGISQNKLAVTAGLSRQYINDIENSKKIPTKETKDRILKALEKFNPESPMYILIDYVRIRFPTCNLKHVIEDILKINISYMQYEARGMFGYSARYFIGDVIVLTSPDETKGILLELRGHGCRQFESYLLAQERSWNDFLAACLDSGAIMKRLDLAINDCTGILDIPELVRKCNNDECVGIFRSFKSYASGELVSRMEEDRERMGNTLYIGSLKSDVYFCIYEKDYEQYLKNDIPLEEAEVKNRFEIRLKNERAYYTVVDLLAYEDVDETVFGIINHYMRFVDKREDVEKESWELNERWSYFIGEGRRSIKLTTKPEPYTIDRTVKWLRKQVDSTLLMLEKVKEKGGFDYLEEICKTTELKDKHKAIIKQLTTPVENIVLN</sequence>
<accession>A0AAP2UMZ5</accession>
<gene>
    <name evidence="2" type="ORF">MKC95_11015</name>
</gene>
<evidence type="ECO:0000313" key="3">
    <source>
        <dbReference type="Proteomes" id="UP001203972"/>
    </source>
</evidence>
<comment type="caution">
    <text evidence="2">The sequence shown here is derived from an EMBL/GenBank/DDBJ whole genome shotgun (WGS) entry which is preliminary data.</text>
</comment>
<protein>
    <submittedName>
        <fullName evidence="2">XRE family transcriptional regulator</fullName>
    </submittedName>
</protein>
<dbReference type="PROSITE" id="PS50943">
    <property type="entry name" value="HTH_CROC1"/>
    <property type="match status" value="1"/>
</dbReference>
<dbReference type="EMBL" id="JAKTMA010000017">
    <property type="protein sequence ID" value="MCR0233295.1"/>
    <property type="molecule type" value="Genomic_DNA"/>
</dbReference>
<dbReference type="CDD" id="cd00093">
    <property type="entry name" value="HTH_XRE"/>
    <property type="match status" value="1"/>
</dbReference>
<dbReference type="Proteomes" id="UP001203972">
    <property type="component" value="Unassembled WGS sequence"/>
</dbReference>
<dbReference type="InterPro" id="IPR003491">
    <property type="entry name" value="REP-like_C"/>
</dbReference>
<dbReference type="Gene3D" id="1.10.260.40">
    <property type="entry name" value="lambda repressor-like DNA-binding domains"/>
    <property type="match status" value="1"/>
</dbReference>
<proteinExistence type="predicted"/>
<evidence type="ECO:0000313" key="2">
    <source>
        <dbReference type="EMBL" id="MCR0233295.1"/>
    </source>
</evidence>
<dbReference type="InterPro" id="IPR048093">
    <property type="entry name" value="MobT"/>
</dbReference>
<dbReference type="InterPro" id="IPR010982">
    <property type="entry name" value="Lambda_DNA-bd_dom_sf"/>
</dbReference>
<dbReference type="InterPro" id="IPR040819">
    <property type="entry name" value="Rol_Rep_N"/>
</dbReference>
<name>A0AAP2UMZ5_CLOIN</name>
<reference evidence="2" key="1">
    <citation type="journal article" date="2022" name="Clin. Infect. Dis.">
        <title>Association between Clostridium innocuum and antibiotic-associated diarrhea in adults and children: A cross-sectional study and comparative genomics analysis.</title>
        <authorList>
            <person name="Cherny K.E."/>
            <person name="Muscat E.B."/>
            <person name="Balaji A."/>
            <person name="Mukherjee J."/>
            <person name="Ozer E.A."/>
            <person name="Angarone M.P."/>
            <person name="Hauser A.R."/>
            <person name="Sichel J.S."/>
            <person name="Amponsah E."/>
            <person name="Kociolek L.K."/>
        </authorList>
    </citation>
    <scope>NUCLEOTIDE SEQUENCE</scope>
    <source>
        <strain evidence="2">NU1-AC-029v</strain>
    </source>
</reference>
<dbReference type="Pfam" id="PF18106">
    <property type="entry name" value="Rol_Rep_N"/>
    <property type="match status" value="1"/>
</dbReference>
<dbReference type="SMART" id="SM00530">
    <property type="entry name" value="HTH_XRE"/>
    <property type="match status" value="1"/>
</dbReference>
<dbReference type="Pfam" id="PF01381">
    <property type="entry name" value="HTH_3"/>
    <property type="match status" value="1"/>
</dbReference>
<feature type="domain" description="HTH cro/C1-type" evidence="1">
    <location>
        <begin position="11"/>
        <end position="66"/>
    </location>
</feature>
<dbReference type="AlphaFoldDB" id="A0AAP2UMZ5"/>
<dbReference type="SUPFAM" id="SSF47413">
    <property type="entry name" value="lambda repressor-like DNA-binding domains"/>
    <property type="match status" value="1"/>
</dbReference>
<organism evidence="2 3">
    <name type="scientific">Clostridium innocuum</name>
    <dbReference type="NCBI Taxonomy" id="1522"/>
    <lineage>
        <taxon>Bacteria</taxon>
        <taxon>Bacillati</taxon>
        <taxon>Bacillota</taxon>
        <taxon>Clostridia</taxon>
        <taxon>Eubacteriales</taxon>
        <taxon>Clostridiaceae</taxon>
        <taxon>Clostridium</taxon>
    </lineage>
</organism>